<evidence type="ECO:0000256" key="1">
    <source>
        <dbReference type="ARBA" id="ARBA00006040"/>
    </source>
</evidence>
<dbReference type="InterPro" id="IPR024079">
    <property type="entry name" value="MetalloPept_cat_dom_sf"/>
</dbReference>
<evidence type="ECO:0000256" key="5">
    <source>
        <dbReference type="ARBA" id="ARBA00022833"/>
    </source>
</evidence>
<comment type="cofactor">
    <cofactor evidence="7">
        <name>Zn(2+)</name>
        <dbReference type="ChEBI" id="CHEBI:29105"/>
    </cofactor>
    <text evidence="7">Binds 1 zinc ion.</text>
</comment>
<evidence type="ECO:0000256" key="6">
    <source>
        <dbReference type="ARBA" id="ARBA00023049"/>
    </source>
</evidence>
<evidence type="ECO:0000259" key="8">
    <source>
        <dbReference type="Pfam" id="PF01432"/>
    </source>
</evidence>
<protein>
    <submittedName>
        <fullName evidence="9">Uncharacterized protein MANES_14G034200</fullName>
    </submittedName>
</protein>
<dbReference type="Pfam" id="PF01432">
    <property type="entry name" value="Peptidase_M3"/>
    <property type="match status" value="1"/>
</dbReference>
<proteinExistence type="inferred from homology"/>
<dbReference type="GO" id="GO:0006508">
    <property type="term" value="P:proteolysis"/>
    <property type="evidence" value="ECO:0007669"/>
    <property type="project" value="UniProtKB-KW"/>
</dbReference>
<evidence type="ECO:0000256" key="4">
    <source>
        <dbReference type="ARBA" id="ARBA00022801"/>
    </source>
</evidence>
<dbReference type="EMBL" id="GGEC01043104">
    <property type="protein sequence ID" value="MBX23588.1"/>
    <property type="molecule type" value="Transcribed_RNA"/>
</dbReference>
<organism evidence="9">
    <name type="scientific">Rhizophora mucronata</name>
    <name type="common">Asiatic mangrove</name>
    <dbReference type="NCBI Taxonomy" id="61149"/>
    <lineage>
        <taxon>Eukaryota</taxon>
        <taxon>Viridiplantae</taxon>
        <taxon>Streptophyta</taxon>
        <taxon>Embryophyta</taxon>
        <taxon>Tracheophyta</taxon>
        <taxon>Spermatophyta</taxon>
        <taxon>Magnoliopsida</taxon>
        <taxon>eudicotyledons</taxon>
        <taxon>Gunneridae</taxon>
        <taxon>Pentapetalae</taxon>
        <taxon>rosids</taxon>
        <taxon>fabids</taxon>
        <taxon>Malpighiales</taxon>
        <taxon>Rhizophoraceae</taxon>
        <taxon>Rhizophora</taxon>
    </lineage>
</organism>
<name>A0A2P2M057_RHIMU</name>
<evidence type="ECO:0000256" key="7">
    <source>
        <dbReference type="RuleBase" id="RU003435"/>
    </source>
</evidence>
<dbReference type="AlphaFoldDB" id="A0A2P2M057"/>
<evidence type="ECO:0000256" key="3">
    <source>
        <dbReference type="ARBA" id="ARBA00022723"/>
    </source>
</evidence>
<evidence type="ECO:0000256" key="2">
    <source>
        <dbReference type="ARBA" id="ARBA00022670"/>
    </source>
</evidence>
<sequence length="245" mass="27651">MDPGHVDIFPASCIPKCVHHCLTPIDRFTSDSSARSMVSLNKVNEKGFRIRTEPHTLAVVLQWTSDDEVRKMAYIKGNSAPHANLEVLDKLIAARHELSKMLGCGSYAEFMVKQNLASSPEVVKSFLCEMSKMVRPKADQEFETIRNFKRKKCGQRSTDLEPWDQQYYTMMMKSCAHNLDSLAVASYFALPQCIEGLRVLAKSLFGAAFQIVSMAPGESWHPDVLKMSLNHPEEVYTLIQSKFNS</sequence>
<dbReference type="InterPro" id="IPR001567">
    <property type="entry name" value="Pept_M3A_M3B_dom"/>
</dbReference>
<accession>A0A2P2M057</accession>
<dbReference type="InterPro" id="IPR045090">
    <property type="entry name" value="Pept_M3A_M3B"/>
</dbReference>
<dbReference type="Gene3D" id="1.10.1370.10">
    <property type="entry name" value="Neurolysin, domain 3"/>
    <property type="match status" value="1"/>
</dbReference>
<dbReference type="Gene3D" id="3.40.390.10">
    <property type="entry name" value="Collagenase (Catalytic Domain)"/>
    <property type="match status" value="1"/>
</dbReference>
<dbReference type="InterPro" id="IPR024077">
    <property type="entry name" value="Neurolysin/TOP_dom2"/>
</dbReference>
<comment type="similarity">
    <text evidence="1 7">Belongs to the peptidase M3 family.</text>
</comment>
<keyword evidence="6 7" id="KW-0482">Metalloprotease</keyword>
<keyword evidence="5 7" id="KW-0862">Zinc</keyword>
<dbReference type="PANTHER" id="PTHR11804:SF79">
    <property type="entry name" value="MITOCHONDRIAL INTERMEDIATE PEPTIDASE"/>
    <property type="match status" value="1"/>
</dbReference>
<dbReference type="GO" id="GO:0004222">
    <property type="term" value="F:metalloendopeptidase activity"/>
    <property type="evidence" value="ECO:0007669"/>
    <property type="project" value="InterPro"/>
</dbReference>
<keyword evidence="3 7" id="KW-0479">Metal-binding</keyword>
<reference evidence="9" key="1">
    <citation type="submission" date="2018-02" db="EMBL/GenBank/DDBJ databases">
        <title>Rhizophora mucronata_Transcriptome.</title>
        <authorList>
            <person name="Meera S.P."/>
            <person name="Sreeshan A."/>
            <person name="Augustine A."/>
        </authorList>
    </citation>
    <scope>NUCLEOTIDE SEQUENCE</scope>
    <source>
        <tissue evidence="9">Leaf</tissue>
    </source>
</reference>
<keyword evidence="2 7" id="KW-0645">Protease</keyword>
<dbReference type="PANTHER" id="PTHR11804">
    <property type="entry name" value="PROTEASE M3 THIMET OLIGOPEPTIDASE-RELATED"/>
    <property type="match status" value="1"/>
</dbReference>
<dbReference type="SUPFAM" id="SSF55486">
    <property type="entry name" value="Metalloproteases ('zincins'), catalytic domain"/>
    <property type="match status" value="1"/>
</dbReference>
<dbReference type="GO" id="GO:0006518">
    <property type="term" value="P:peptide metabolic process"/>
    <property type="evidence" value="ECO:0007669"/>
    <property type="project" value="TreeGrafter"/>
</dbReference>
<keyword evidence="4 7" id="KW-0378">Hydrolase</keyword>
<evidence type="ECO:0000313" key="9">
    <source>
        <dbReference type="EMBL" id="MBX23588.1"/>
    </source>
</evidence>
<feature type="domain" description="Peptidase M3A/M3B catalytic" evidence="8">
    <location>
        <begin position="64"/>
        <end position="231"/>
    </location>
</feature>
<dbReference type="GO" id="GO:0046872">
    <property type="term" value="F:metal ion binding"/>
    <property type="evidence" value="ECO:0007669"/>
    <property type="project" value="UniProtKB-UniRule"/>
</dbReference>